<feature type="transmembrane region" description="Helical" evidence="1">
    <location>
        <begin position="154"/>
        <end position="176"/>
    </location>
</feature>
<dbReference type="InterPro" id="IPR003675">
    <property type="entry name" value="Rce1/LyrA-like_dom"/>
</dbReference>
<sequence length="282" mass="31262">MFYNLSDRSKAYTYMALVLVLGLGFSFIPNISSFAYMLTPTIAAVLMMFIVTRDGWKRAGWARLGLHRLGLHMWAASLIIPVAIIVLSYAIAWAASLLTLHVPNDFRGYPWSAFPIVIVITFLMNVLTNSLGEELGWRGYWLPLLASACGERRALLISGFIHGVWHVPMILIAGSYHAEQNPLLACVFIVVSTLCLGPFIGYVRLRTSSVWPASILHTAHNLTWMIMAVITTPTSDSAYYISGDNSVITMLCYVGLAVWVFRRLPIAPLRQAAASSTQRPPL</sequence>
<proteinExistence type="predicted"/>
<feature type="transmembrane region" description="Helical" evidence="1">
    <location>
        <begin position="73"/>
        <end position="96"/>
    </location>
</feature>
<feature type="domain" description="CAAX prenyl protease 2/Lysostaphin resistance protein A-like" evidence="2">
    <location>
        <begin position="118"/>
        <end position="222"/>
    </location>
</feature>
<accession>A0ABS8YNP4</accession>
<feature type="transmembrane region" description="Helical" evidence="1">
    <location>
        <begin position="182"/>
        <end position="203"/>
    </location>
</feature>
<dbReference type="Pfam" id="PF02517">
    <property type="entry name" value="Rce1-like"/>
    <property type="match status" value="1"/>
</dbReference>
<dbReference type="GO" id="GO:0008237">
    <property type="term" value="F:metallopeptidase activity"/>
    <property type="evidence" value="ECO:0007669"/>
    <property type="project" value="UniProtKB-KW"/>
</dbReference>
<evidence type="ECO:0000313" key="4">
    <source>
        <dbReference type="Proteomes" id="UP001199916"/>
    </source>
</evidence>
<protein>
    <submittedName>
        <fullName evidence="3">CPBP family intramembrane metalloprotease</fullName>
    </submittedName>
</protein>
<keyword evidence="1" id="KW-1133">Transmembrane helix</keyword>
<name>A0ABS8YNP4_9BACL</name>
<evidence type="ECO:0000256" key="1">
    <source>
        <dbReference type="SAM" id="Phobius"/>
    </source>
</evidence>
<dbReference type="PANTHER" id="PTHR35797:SF1">
    <property type="entry name" value="PROTEASE"/>
    <property type="match status" value="1"/>
</dbReference>
<dbReference type="PANTHER" id="PTHR35797">
    <property type="entry name" value="PROTEASE-RELATED"/>
    <property type="match status" value="1"/>
</dbReference>
<dbReference type="InterPro" id="IPR042150">
    <property type="entry name" value="MmRce1-like"/>
</dbReference>
<keyword evidence="4" id="KW-1185">Reference proteome</keyword>
<feature type="transmembrane region" description="Helical" evidence="1">
    <location>
        <begin position="210"/>
        <end position="232"/>
    </location>
</feature>
<evidence type="ECO:0000313" key="3">
    <source>
        <dbReference type="EMBL" id="MCE5172799.1"/>
    </source>
</evidence>
<keyword evidence="1" id="KW-0812">Transmembrane</keyword>
<keyword evidence="1" id="KW-0472">Membrane</keyword>
<keyword evidence="3" id="KW-0378">Hydrolase</keyword>
<comment type="caution">
    <text evidence="3">The sequence shown here is derived from an EMBL/GenBank/DDBJ whole genome shotgun (WGS) entry which is preliminary data.</text>
</comment>
<dbReference type="RefSeq" id="WP_233698863.1">
    <property type="nucleotide sequence ID" value="NZ_JAJNBZ010000034.1"/>
</dbReference>
<keyword evidence="3" id="KW-0645">Protease</keyword>
<feature type="transmembrane region" description="Helical" evidence="1">
    <location>
        <begin position="34"/>
        <end position="52"/>
    </location>
</feature>
<dbReference type="EMBL" id="JAJNBZ010000034">
    <property type="protein sequence ID" value="MCE5172799.1"/>
    <property type="molecule type" value="Genomic_DNA"/>
</dbReference>
<reference evidence="3 4" key="1">
    <citation type="submission" date="2021-11" db="EMBL/GenBank/DDBJ databases">
        <title>Draft genome sequence of Paenibacillus profundus YoMME, a new Gram-positive bacteria with exoelectrogenic properties.</title>
        <authorList>
            <person name="Hubenova Y."/>
            <person name="Hubenova E."/>
            <person name="Manasiev Y."/>
            <person name="Peykov S."/>
            <person name="Mitov M."/>
        </authorList>
    </citation>
    <scope>NUCLEOTIDE SEQUENCE [LARGE SCALE GENOMIC DNA]</scope>
    <source>
        <strain evidence="3 4">YoMME</strain>
    </source>
</reference>
<keyword evidence="3" id="KW-0482">Metalloprotease</keyword>
<feature type="transmembrane region" description="Helical" evidence="1">
    <location>
        <begin position="108"/>
        <end position="128"/>
    </location>
</feature>
<feature type="transmembrane region" description="Helical" evidence="1">
    <location>
        <begin position="12"/>
        <end position="28"/>
    </location>
</feature>
<organism evidence="3 4">
    <name type="scientific">Paenibacillus profundus</name>
    <dbReference type="NCBI Taxonomy" id="1173085"/>
    <lineage>
        <taxon>Bacteria</taxon>
        <taxon>Bacillati</taxon>
        <taxon>Bacillota</taxon>
        <taxon>Bacilli</taxon>
        <taxon>Bacillales</taxon>
        <taxon>Paenibacillaceae</taxon>
        <taxon>Paenibacillus</taxon>
    </lineage>
</organism>
<gene>
    <name evidence="3" type="ORF">LQV63_26370</name>
</gene>
<feature type="transmembrane region" description="Helical" evidence="1">
    <location>
        <begin position="238"/>
        <end position="261"/>
    </location>
</feature>
<dbReference type="Proteomes" id="UP001199916">
    <property type="component" value="Unassembled WGS sequence"/>
</dbReference>
<evidence type="ECO:0000259" key="2">
    <source>
        <dbReference type="Pfam" id="PF02517"/>
    </source>
</evidence>